<sequence length="247" mass="28180">MRSKPKRVHHKADEMESGHTTHNGIGSDDKKKPSENIAQVYAKASAESCLDPVGHINAMLAEFNYLGLIASPCTKRAFQVQGCSESWKQREQMEKAVEEGHHAMGINGIHCLRVFDVKHHWASGSHTNWLAARLLGFRTEHRKGRNFTYEFIDTELKVYYMTYHWSVTLKEEPPLPLHNPNVVEVLTPEEQAYVQRHKNQMCGVLYRWWETCATTLENAEMSKLDFPLVGLLAEVGGLVTEQLRGPR</sequence>
<dbReference type="AlphaFoldDB" id="A0AA39PPS2"/>
<reference evidence="2" key="1">
    <citation type="submission" date="2023-06" db="EMBL/GenBank/DDBJ databases">
        <authorList>
            <consortium name="Lawrence Berkeley National Laboratory"/>
            <person name="Ahrendt S."/>
            <person name="Sahu N."/>
            <person name="Indic B."/>
            <person name="Wong-Bajracharya J."/>
            <person name="Merenyi Z."/>
            <person name="Ke H.-M."/>
            <person name="Monk M."/>
            <person name="Kocsube S."/>
            <person name="Drula E."/>
            <person name="Lipzen A."/>
            <person name="Balint B."/>
            <person name="Henrissat B."/>
            <person name="Andreopoulos B."/>
            <person name="Martin F.M."/>
            <person name="Harder C.B."/>
            <person name="Rigling D."/>
            <person name="Ford K.L."/>
            <person name="Foster G.D."/>
            <person name="Pangilinan J."/>
            <person name="Papanicolaou A."/>
            <person name="Barry K."/>
            <person name="LaButti K."/>
            <person name="Viragh M."/>
            <person name="Koriabine M."/>
            <person name="Yan M."/>
            <person name="Riley R."/>
            <person name="Champramary S."/>
            <person name="Plett K.L."/>
            <person name="Tsai I.J."/>
            <person name="Slot J."/>
            <person name="Sipos G."/>
            <person name="Plett J."/>
            <person name="Nagy L.G."/>
            <person name="Grigoriev I.V."/>
        </authorList>
    </citation>
    <scope>NUCLEOTIDE SEQUENCE</scope>
    <source>
        <strain evidence="2">HWK02</strain>
    </source>
</reference>
<feature type="compositionally biased region" description="Basic residues" evidence="1">
    <location>
        <begin position="1"/>
        <end position="10"/>
    </location>
</feature>
<organism evidence="2 3">
    <name type="scientific">Armillaria luteobubalina</name>
    <dbReference type="NCBI Taxonomy" id="153913"/>
    <lineage>
        <taxon>Eukaryota</taxon>
        <taxon>Fungi</taxon>
        <taxon>Dikarya</taxon>
        <taxon>Basidiomycota</taxon>
        <taxon>Agaricomycotina</taxon>
        <taxon>Agaricomycetes</taxon>
        <taxon>Agaricomycetidae</taxon>
        <taxon>Agaricales</taxon>
        <taxon>Marasmiineae</taxon>
        <taxon>Physalacriaceae</taxon>
        <taxon>Armillaria</taxon>
    </lineage>
</organism>
<gene>
    <name evidence="2" type="ORF">EDD18DRAFT_1359546</name>
</gene>
<evidence type="ECO:0000256" key="1">
    <source>
        <dbReference type="SAM" id="MobiDB-lite"/>
    </source>
</evidence>
<dbReference type="EMBL" id="JAUEPU010000039">
    <property type="protein sequence ID" value="KAK0488275.1"/>
    <property type="molecule type" value="Genomic_DNA"/>
</dbReference>
<dbReference type="Proteomes" id="UP001175228">
    <property type="component" value="Unassembled WGS sequence"/>
</dbReference>
<feature type="region of interest" description="Disordered" evidence="1">
    <location>
        <begin position="1"/>
        <end position="32"/>
    </location>
</feature>
<evidence type="ECO:0000313" key="3">
    <source>
        <dbReference type="Proteomes" id="UP001175228"/>
    </source>
</evidence>
<accession>A0AA39PPS2</accession>
<evidence type="ECO:0000313" key="2">
    <source>
        <dbReference type="EMBL" id="KAK0488275.1"/>
    </source>
</evidence>
<proteinExistence type="predicted"/>
<comment type="caution">
    <text evidence="2">The sequence shown here is derived from an EMBL/GenBank/DDBJ whole genome shotgun (WGS) entry which is preliminary data.</text>
</comment>
<keyword evidence="3" id="KW-1185">Reference proteome</keyword>
<name>A0AA39PPS2_9AGAR</name>
<protein>
    <submittedName>
        <fullName evidence="2">Uncharacterized protein</fullName>
    </submittedName>
</protein>